<accession>A0A5J9THK7</accession>
<organism evidence="2 3">
    <name type="scientific">Eragrostis curvula</name>
    <name type="common">weeping love grass</name>
    <dbReference type="NCBI Taxonomy" id="38414"/>
    <lineage>
        <taxon>Eukaryota</taxon>
        <taxon>Viridiplantae</taxon>
        <taxon>Streptophyta</taxon>
        <taxon>Embryophyta</taxon>
        <taxon>Tracheophyta</taxon>
        <taxon>Spermatophyta</taxon>
        <taxon>Magnoliopsida</taxon>
        <taxon>Liliopsida</taxon>
        <taxon>Poales</taxon>
        <taxon>Poaceae</taxon>
        <taxon>PACMAD clade</taxon>
        <taxon>Chloridoideae</taxon>
        <taxon>Eragrostideae</taxon>
        <taxon>Eragrostidinae</taxon>
        <taxon>Eragrostis</taxon>
    </lineage>
</organism>
<feature type="non-terminal residue" evidence="2">
    <location>
        <position position="1"/>
    </location>
</feature>
<dbReference type="EMBL" id="RWGY01000039">
    <property type="protein sequence ID" value="TVU10896.1"/>
    <property type="molecule type" value="Genomic_DNA"/>
</dbReference>
<evidence type="ECO:0000313" key="3">
    <source>
        <dbReference type="Proteomes" id="UP000324897"/>
    </source>
</evidence>
<dbReference type="AlphaFoldDB" id="A0A5J9THK7"/>
<feature type="region of interest" description="Disordered" evidence="1">
    <location>
        <begin position="92"/>
        <end position="165"/>
    </location>
</feature>
<comment type="caution">
    <text evidence="2">The sequence shown here is derived from an EMBL/GenBank/DDBJ whole genome shotgun (WGS) entry which is preliminary data.</text>
</comment>
<evidence type="ECO:0000313" key="2">
    <source>
        <dbReference type="EMBL" id="TVU10896.1"/>
    </source>
</evidence>
<protein>
    <submittedName>
        <fullName evidence="2">Uncharacterized protein</fullName>
    </submittedName>
</protein>
<sequence>MDPWTGGLTLVGNRGQGNGAARRRHGEQPPGVPSGASCRLTARLATLLAIAAAESSVPFADMATAFSQPRPRAMRAISFAAVDQSYTRPSIRRVDQRPTCRVGHPRSLKDADDHRLSSHHPKSPPSRLLFLQIPSFPTNAEDHRRRPSPLQAVKPLDSKDRFVDM</sequence>
<proteinExistence type="predicted"/>
<evidence type="ECO:0000256" key="1">
    <source>
        <dbReference type="SAM" id="MobiDB-lite"/>
    </source>
</evidence>
<dbReference type="Gramene" id="TVU10896">
    <property type="protein sequence ID" value="TVU10896"/>
    <property type="gene ID" value="EJB05_44451"/>
</dbReference>
<keyword evidence="3" id="KW-1185">Reference proteome</keyword>
<feature type="region of interest" description="Disordered" evidence="1">
    <location>
        <begin position="1"/>
        <end position="35"/>
    </location>
</feature>
<gene>
    <name evidence="2" type="ORF">EJB05_44451</name>
</gene>
<name>A0A5J9THK7_9POAL</name>
<feature type="compositionally biased region" description="Basic and acidic residues" evidence="1">
    <location>
        <begin position="156"/>
        <end position="165"/>
    </location>
</feature>
<reference evidence="2 3" key="1">
    <citation type="journal article" date="2019" name="Sci. Rep.">
        <title>A high-quality genome of Eragrostis curvula grass provides insights into Poaceae evolution and supports new strategies to enhance forage quality.</title>
        <authorList>
            <person name="Carballo J."/>
            <person name="Santos B.A.C.M."/>
            <person name="Zappacosta D."/>
            <person name="Garbus I."/>
            <person name="Selva J.P."/>
            <person name="Gallo C.A."/>
            <person name="Diaz A."/>
            <person name="Albertini E."/>
            <person name="Caccamo M."/>
            <person name="Echenique V."/>
        </authorList>
    </citation>
    <scope>NUCLEOTIDE SEQUENCE [LARGE SCALE GENOMIC DNA]</scope>
    <source>
        <strain evidence="3">cv. Victoria</strain>
        <tissue evidence="2">Leaf</tissue>
    </source>
</reference>
<dbReference type="Proteomes" id="UP000324897">
    <property type="component" value="Chromosome 3"/>
</dbReference>
<feature type="compositionally biased region" description="Basic and acidic residues" evidence="1">
    <location>
        <begin position="107"/>
        <end position="116"/>
    </location>
</feature>